<dbReference type="InterPro" id="IPR036390">
    <property type="entry name" value="WH_DNA-bd_sf"/>
</dbReference>
<feature type="domain" description="HTH gntR-type" evidence="4">
    <location>
        <begin position="29"/>
        <end position="99"/>
    </location>
</feature>
<evidence type="ECO:0000313" key="6">
    <source>
        <dbReference type="Proteomes" id="UP001476950"/>
    </source>
</evidence>
<evidence type="ECO:0000256" key="2">
    <source>
        <dbReference type="ARBA" id="ARBA00023125"/>
    </source>
</evidence>
<dbReference type="InterPro" id="IPR000524">
    <property type="entry name" value="Tscrpt_reg_HTH_GntR"/>
</dbReference>
<dbReference type="InterPro" id="IPR011711">
    <property type="entry name" value="GntR_C"/>
</dbReference>
<accession>A0ABV0KIM9</accession>
<sequence length="253" mass="27949">MSMYKPCNVSPIEALNAAETVIQGFKTTVNAYEITVERLSAAIKMGLYRPGDQLPTERDLADIMGVSRTTVREAIRVLAAQGFLSVKRGRTGGTFVCEGLVLPSVCELKQRLEQRGTTLNEILDYRLVMEPGVAELAAQRANSQQLDELQSLVDRMKQAANHFNDHRHLDTKFHLLIASATQSRRLTTIVAGIHAELSDLLAIIPHSPAACLSSTAQHQQILDALCEEQADRARRLMADHIDRTQRLLNGLLG</sequence>
<dbReference type="Proteomes" id="UP001476950">
    <property type="component" value="Unassembled WGS sequence"/>
</dbReference>
<dbReference type="Pfam" id="PF07729">
    <property type="entry name" value="FCD"/>
    <property type="match status" value="1"/>
</dbReference>
<evidence type="ECO:0000313" key="5">
    <source>
        <dbReference type="EMBL" id="MEP1059091.1"/>
    </source>
</evidence>
<evidence type="ECO:0000259" key="4">
    <source>
        <dbReference type="PROSITE" id="PS50949"/>
    </source>
</evidence>
<dbReference type="EMBL" id="JAMPLM010000008">
    <property type="protein sequence ID" value="MEP1059091.1"/>
    <property type="molecule type" value="Genomic_DNA"/>
</dbReference>
<gene>
    <name evidence="5" type="ORF">NDI38_11645</name>
</gene>
<dbReference type="PANTHER" id="PTHR43537">
    <property type="entry name" value="TRANSCRIPTIONAL REGULATOR, GNTR FAMILY"/>
    <property type="match status" value="1"/>
</dbReference>
<dbReference type="Pfam" id="PF00392">
    <property type="entry name" value="GntR"/>
    <property type="match status" value="1"/>
</dbReference>
<keyword evidence="2" id="KW-0238">DNA-binding</keyword>
<dbReference type="SUPFAM" id="SSF48008">
    <property type="entry name" value="GntR ligand-binding domain-like"/>
    <property type="match status" value="1"/>
</dbReference>
<dbReference type="PROSITE" id="PS50949">
    <property type="entry name" value="HTH_GNTR"/>
    <property type="match status" value="1"/>
</dbReference>
<keyword evidence="6" id="KW-1185">Reference proteome</keyword>
<reference evidence="5 6" key="1">
    <citation type="submission" date="2022-04" db="EMBL/GenBank/DDBJ databases">
        <title>Positive selection, recombination, and allopatry shape intraspecific diversity of widespread and dominant cyanobacteria.</title>
        <authorList>
            <person name="Wei J."/>
            <person name="Shu W."/>
            <person name="Hu C."/>
        </authorList>
    </citation>
    <scope>NUCLEOTIDE SEQUENCE [LARGE SCALE GENOMIC DNA]</scope>
    <source>
        <strain evidence="5 6">AS-A4</strain>
    </source>
</reference>
<dbReference type="PRINTS" id="PR00035">
    <property type="entry name" value="HTHGNTR"/>
</dbReference>
<protein>
    <submittedName>
        <fullName evidence="5">FadR family transcriptional regulator</fullName>
    </submittedName>
</protein>
<dbReference type="SMART" id="SM00345">
    <property type="entry name" value="HTH_GNTR"/>
    <property type="match status" value="1"/>
</dbReference>
<comment type="caution">
    <text evidence="5">The sequence shown here is derived from an EMBL/GenBank/DDBJ whole genome shotgun (WGS) entry which is preliminary data.</text>
</comment>
<dbReference type="SUPFAM" id="SSF46785">
    <property type="entry name" value="Winged helix' DNA-binding domain"/>
    <property type="match status" value="1"/>
</dbReference>
<dbReference type="InterPro" id="IPR008920">
    <property type="entry name" value="TF_FadR/GntR_C"/>
</dbReference>
<dbReference type="SMART" id="SM00895">
    <property type="entry name" value="FCD"/>
    <property type="match status" value="1"/>
</dbReference>
<organism evidence="5 6">
    <name type="scientific">Stenomitos frigidus AS-A4</name>
    <dbReference type="NCBI Taxonomy" id="2933935"/>
    <lineage>
        <taxon>Bacteria</taxon>
        <taxon>Bacillati</taxon>
        <taxon>Cyanobacteriota</taxon>
        <taxon>Cyanophyceae</taxon>
        <taxon>Leptolyngbyales</taxon>
        <taxon>Leptolyngbyaceae</taxon>
        <taxon>Stenomitos</taxon>
    </lineage>
</organism>
<keyword evidence="3" id="KW-0804">Transcription</keyword>
<dbReference type="Gene3D" id="1.10.10.10">
    <property type="entry name" value="Winged helix-like DNA-binding domain superfamily/Winged helix DNA-binding domain"/>
    <property type="match status" value="1"/>
</dbReference>
<name>A0ABV0KIM9_9CYAN</name>
<dbReference type="CDD" id="cd07377">
    <property type="entry name" value="WHTH_GntR"/>
    <property type="match status" value="1"/>
</dbReference>
<dbReference type="InterPro" id="IPR036388">
    <property type="entry name" value="WH-like_DNA-bd_sf"/>
</dbReference>
<dbReference type="PANTHER" id="PTHR43537:SF5">
    <property type="entry name" value="UXU OPERON TRANSCRIPTIONAL REGULATOR"/>
    <property type="match status" value="1"/>
</dbReference>
<keyword evidence="1" id="KW-0805">Transcription regulation</keyword>
<dbReference type="Gene3D" id="1.20.120.530">
    <property type="entry name" value="GntR ligand-binding domain-like"/>
    <property type="match status" value="1"/>
</dbReference>
<proteinExistence type="predicted"/>
<evidence type="ECO:0000256" key="3">
    <source>
        <dbReference type="ARBA" id="ARBA00023163"/>
    </source>
</evidence>
<evidence type="ECO:0000256" key="1">
    <source>
        <dbReference type="ARBA" id="ARBA00023015"/>
    </source>
</evidence>